<evidence type="ECO:0000313" key="2">
    <source>
        <dbReference type="Proteomes" id="UP001056384"/>
    </source>
</evidence>
<organism evidence="1 2">
    <name type="scientific">Septoria linicola</name>
    <dbReference type="NCBI Taxonomy" id="215465"/>
    <lineage>
        <taxon>Eukaryota</taxon>
        <taxon>Fungi</taxon>
        <taxon>Dikarya</taxon>
        <taxon>Ascomycota</taxon>
        <taxon>Pezizomycotina</taxon>
        <taxon>Dothideomycetes</taxon>
        <taxon>Dothideomycetidae</taxon>
        <taxon>Mycosphaerellales</taxon>
        <taxon>Mycosphaerellaceae</taxon>
        <taxon>Septoria</taxon>
    </lineage>
</organism>
<proteinExistence type="predicted"/>
<protein>
    <submittedName>
        <fullName evidence="1">Uncharacterized protein</fullName>
    </submittedName>
</protein>
<gene>
    <name evidence="1" type="ORF">Slin15195_G118780</name>
</gene>
<dbReference type="AlphaFoldDB" id="A0A9Q9EQA2"/>
<name>A0A9Q9EQA2_9PEZI</name>
<reference evidence="1" key="1">
    <citation type="submission" date="2022-06" db="EMBL/GenBank/DDBJ databases">
        <title>Complete genome sequences of two strains of the flax pathogen Septoria linicola.</title>
        <authorList>
            <person name="Lapalu N."/>
            <person name="Simon A."/>
            <person name="Demenou B."/>
            <person name="Paumier D."/>
            <person name="Guillot M.-P."/>
            <person name="Gout L."/>
            <person name="Valade R."/>
        </authorList>
    </citation>
    <scope>NUCLEOTIDE SEQUENCE</scope>
    <source>
        <strain evidence="1">SE15195</strain>
    </source>
</reference>
<keyword evidence="2" id="KW-1185">Reference proteome</keyword>
<accession>A0A9Q9EQA2</accession>
<dbReference type="Proteomes" id="UP001056384">
    <property type="component" value="Chromosome 11"/>
</dbReference>
<evidence type="ECO:0000313" key="1">
    <source>
        <dbReference type="EMBL" id="USW58559.1"/>
    </source>
</evidence>
<sequence>MPTNSPAADPDLTPDCKYDQFGRATYCQGCFYGQQGVGVWQDPNDPTHVTVNGPGGQAGHSDFGYFYKPEGGGTEFPNYGLSRNKDPYGNPITFPNPWEGRFGPFKVKR</sequence>
<dbReference type="EMBL" id="CP099428">
    <property type="protein sequence ID" value="USW58559.1"/>
    <property type="molecule type" value="Genomic_DNA"/>
</dbReference>